<evidence type="ECO:0000313" key="4">
    <source>
        <dbReference type="Proteomes" id="UP000006514"/>
    </source>
</evidence>
<organism evidence="3 4">
    <name type="scientific">Auricularia subglabra (strain TFB-10046 / SS5)</name>
    <name type="common">White-rot fungus</name>
    <name type="synonym">Auricularia delicata (strain TFB10046)</name>
    <dbReference type="NCBI Taxonomy" id="717982"/>
    <lineage>
        <taxon>Eukaryota</taxon>
        <taxon>Fungi</taxon>
        <taxon>Dikarya</taxon>
        <taxon>Basidiomycota</taxon>
        <taxon>Agaricomycotina</taxon>
        <taxon>Agaricomycetes</taxon>
        <taxon>Auriculariales</taxon>
        <taxon>Auriculariaceae</taxon>
        <taxon>Auricularia</taxon>
    </lineage>
</organism>
<dbReference type="KEGG" id="adl:AURDEDRAFT_174544"/>
<name>J0D9F7_AURST</name>
<reference evidence="4" key="1">
    <citation type="journal article" date="2012" name="Science">
        <title>The Paleozoic origin of enzymatic lignin decomposition reconstructed from 31 fungal genomes.</title>
        <authorList>
            <person name="Floudas D."/>
            <person name="Binder M."/>
            <person name="Riley R."/>
            <person name="Barry K."/>
            <person name="Blanchette R.A."/>
            <person name="Henrissat B."/>
            <person name="Martinez A.T."/>
            <person name="Otillar R."/>
            <person name="Spatafora J.W."/>
            <person name="Yadav J.S."/>
            <person name="Aerts A."/>
            <person name="Benoit I."/>
            <person name="Boyd A."/>
            <person name="Carlson A."/>
            <person name="Copeland A."/>
            <person name="Coutinho P.M."/>
            <person name="de Vries R.P."/>
            <person name="Ferreira P."/>
            <person name="Findley K."/>
            <person name="Foster B."/>
            <person name="Gaskell J."/>
            <person name="Glotzer D."/>
            <person name="Gorecki P."/>
            <person name="Heitman J."/>
            <person name="Hesse C."/>
            <person name="Hori C."/>
            <person name="Igarashi K."/>
            <person name="Jurgens J.A."/>
            <person name="Kallen N."/>
            <person name="Kersten P."/>
            <person name="Kohler A."/>
            <person name="Kuees U."/>
            <person name="Kumar T.K.A."/>
            <person name="Kuo A."/>
            <person name="LaButti K."/>
            <person name="Larrondo L.F."/>
            <person name="Lindquist E."/>
            <person name="Ling A."/>
            <person name="Lombard V."/>
            <person name="Lucas S."/>
            <person name="Lundell T."/>
            <person name="Martin R."/>
            <person name="McLaughlin D.J."/>
            <person name="Morgenstern I."/>
            <person name="Morin E."/>
            <person name="Murat C."/>
            <person name="Nagy L.G."/>
            <person name="Nolan M."/>
            <person name="Ohm R.A."/>
            <person name="Patyshakuliyeva A."/>
            <person name="Rokas A."/>
            <person name="Ruiz-Duenas F.J."/>
            <person name="Sabat G."/>
            <person name="Salamov A."/>
            <person name="Samejima M."/>
            <person name="Schmutz J."/>
            <person name="Slot J.C."/>
            <person name="St John F."/>
            <person name="Stenlid J."/>
            <person name="Sun H."/>
            <person name="Sun S."/>
            <person name="Syed K."/>
            <person name="Tsang A."/>
            <person name="Wiebenga A."/>
            <person name="Young D."/>
            <person name="Pisabarro A."/>
            <person name="Eastwood D.C."/>
            <person name="Martin F."/>
            <person name="Cullen D."/>
            <person name="Grigoriev I.V."/>
            <person name="Hibbett D.S."/>
        </authorList>
    </citation>
    <scope>NUCLEOTIDE SEQUENCE [LARGE SCALE GENOMIC DNA]</scope>
    <source>
        <strain evidence="4">TFB10046</strain>
    </source>
</reference>
<dbReference type="EMBL" id="JH687862">
    <property type="protein sequence ID" value="EJD36421.1"/>
    <property type="molecule type" value="Genomic_DNA"/>
</dbReference>
<evidence type="ECO:0000256" key="2">
    <source>
        <dbReference type="SAM" id="MobiDB-lite"/>
    </source>
</evidence>
<sequence>MPTDTQSASDSAMQGNMSTPPGPSAHNLEVPRESANPTTTADTATVTTAIPGLELALPTMTNNADTTGSINAATGPEACVTKKKTKPRKATGPKQERAMNYSLIYKYGAGMESKEPLLLCFAVDEIARQFAALTDPFVEAPTTGQEDTIRTLADSNAALACEREEALKENEKLQRAKEEALKEKAELQRQIDELKAAKKL</sequence>
<keyword evidence="1" id="KW-0175">Coiled coil</keyword>
<evidence type="ECO:0000256" key="1">
    <source>
        <dbReference type="SAM" id="Coils"/>
    </source>
</evidence>
<feature type="coiled-coil region" evidence="1">
    <location>
        <begin position="156"/>
        <end position="200"/>
    </location>
</feature>
<proteinExistence type="predicted"/>
<dbReference type="AlphaFoldDB" id="J0D9F7"/>
<keyword evidence="4" id="KW-1185">Reference proteome</keyword>
<protein>
    <submittedName>
        <fullName evidence="3">Uncharacterized protein</fullName>
    </submittedName>
</protein>
<feature type="compositionally biased region" description="Polar residues" evidence="2">
    <location>
        <begin position="1"/>
        <end position="19"/>
    </location>
</feature>
<evidence type="ECO:0000313" key="3">
    <source>
        <dbReference type="EMBL" id="EJD36421.1"/>
    </source>
</evidence>
<gene>
    <name evidence="3" type="ORF">AURDEDRAFT_174544</name>
</gene>
<feature type="region of interest" description="Disordered" evidence="2">
    <location>
        <begin position="1"/>
        <end position="46"/>
    </location>
</feature>
<dbReference type="Proteomes" id="UP000006514">
    <property type="component" value="Unassembled WGS sequence"/>
</dbReference>
<accession>J0D9F7</accession>
<dbReference type="InParanoid" id="J0D9F7"/>